<proteinExistence type="predicted"/>
<evidence type="ECO:0000313" key="2">
    <source>
        <dbReference type="EMBL" id="CAK9072264.1"/>
    </source>
</evidence>
<evidence type="ECO:0000313" key="3">
    <source>
        <dbReference type="Proteomes" id="UP001642484"/>
    </source>
</evidence>
<keyword evidence="1" id="KW-0812">Transmembrane</keyword>
<reference evidence="2 3" key="1">
    <citation type="submission" date="2024-02" db="EMBL/GenBank/DDBJ databases">
        <authorList>
            <person name="Chen Y."/>
            <person name="Shah S."/>
            <person name="Dougan E. K."/>
            <person name="Thang M."/>
            <person name="Chan C."/>
        </authorList>
    </citation>
    <scope>NUCLEOTIDE SEQUENCE [LARGE SCALE GENOMIC DNA]</scope>
</reference>
<evidence type="ECO:0000256" key="1">
    <source>
        <dbReference type="SAM" id="Phobius"/>
    </source>
</evidence>
<organism evidence="2 3">
    <name type="scientific">Durusdinium trenchii</name>
    <dbReference type="NCBI Taxonomy" id="1381693"/>
    <lineage>
        <taxon>Eukaryota</taxon>
        <taxon>Sar</taxon>
        <taxon>Alveolata</taxon>
        <taxon>Dinophyceae</taxon>
        <taxon>Suessiales</taxon>
        <taxon>Symbiodiniaceae</taxon>
        <taxon>Durusdinium</taxon>
    </lineage>
</organism>
<sequence length="359" mass="40836">MRAAGHFVESGRGQARLDQAWLWTPPSAFNILSSSVEKEGDAFGRRESHGRQLWAAFLKDVANINLGNTKDAVRKLVDECPKAPVPDKAFQRFVNAHTRRAGLKYPKWEGVGGHACDWNATLHGQDRPVRVTFDFRRFLHDPSNDLHVLQEVADAGRWPTAWLVISGVHDCMFLRRNLTYHTSSVKAFFRFLEQHSILKSRTILVGMEYMVDQRETPKGRSKRFRSYSSSPKSLYNCSLRLHRMMLQEARQNGVYVIPRWELTRNYAEKEVYDMHYPESVILSELPPLLTGLSCIAKDRQHVFTSSLITTPSLGGSLLLLYFLTTVAAAVGALVFVHRGRIWRVRTGPDLGAAELQDED</sequence>
<protein>
    <submittedName>
        <fullName evidence="2">Uncharacterized protein</fullName>
    </submittedName>
</protein>
<keyword evidence="1" id="KW-0472">Membrane</keyword>
<gene>
    <name evidence="2" type="ORF">CCMP2556_LOCUS35543</name>
</gene>
<keyword evidence="1" id="KW-1133">Transmembrane helix</keyword>
<name>A0ABP0PBF5_9DINO</name>
<feature type="transmembrane region" description="Helical" evidence="1">
    <location>
        <begin position="313"/>
        <end position="336"/>
    </location>
</feature>
<dbReference type="Proteomes" id="UP001642484">
    <property type="component" value="Unassembled WGS sequence"/>
</dbReference>
<keyword evidence="3" id="KW-1185">Reference proteome</keyword>
<accession>A0ABP0PBF5</accession>
<comment type="caution">
    <text evidence="2">The sequence shown here is derived from an EMBL/GenBank/DDBJ whole genome shotgun (WGS) entry which is preliminary data.</text>
</comment>
<dbReference type="EMBL" id="CAXAMN010022718">
    <property type="protein sequence ID" value="CAK9072264.1"/>
    <property type="molecule type" value="Genomic_DNA"/>
</dbReference>